<dbReference type="InterPro" id="IPR033756">
    <property type="entry name" value="YlxH/NBP35"/>
</dbReference>
<evidence type="ECO:0000256" key="2">
    <source>
        <dbReference type="ARBA" id="ARBA00022741"/>
    </source>
</evidence>
<dbReference type="InterPro" id="IPR002744">
    <property type="entry name" value="MIP18-like"/>
</dbReference>
<accession>A0A7K1LFL3</accession>
<evidence type="ECO:0000259" key="7">
    <source>
        <dbReference type="Pfam" id="PF01883"/>
    </source>
</evidence>
<dbReference type="InterPro" id="IPR044304">
    <property type="entry name" value="NUBPL-like"/>
</dbReference>
<name>A0A7K1LFL3_9MICC</name>
<keyword evidence="5 6" id="KW-0411">Iron-sulfur</keyword>
<protein>
    <recommendedName>
        <fullName evidence="6">Iron-sulfur cluster carrier protein</fullName>
    </recommendedName>
</protein>
<dbReference type="Pfam" id="PF10609">
    <property type="entry name" value="ParA"/>
    <property type="match status" value="1"/>
</dbReference>
<evidence type="ECO:0000313" key="8">
    <source>
        <dbReference type="EMBL" id="MUN53987.1"/>
    </source>
</evidence>
<dbReference type="PANTHER" id="PTHR42961">
    <property type="entry name" value="IRON-SULFUR PROTEIN NUBPL"/>
    <property type="match status" value="1"/>
</dbReference>
<dbReference type="Gene3D" id="3.30.300.130">
    <property type="entry name" value="Fe-S cluster assembly (FSCA)"/>
    <property type="match status" value="1"/>
</dbReference>
<feature type="binding site" evidence="6">
    <location>
        <begin position="132"/>
        <end position="139"/>
    </location>
    <ligand>
        <name>ATP</name>
        <dbReference type="ChEBI" id="CHEBI:30616"/>
    </ligand>
</feature>
<dbReference type="Proteomes" id="UP000462152">
    <property type="component" value="Unassembled WGS sequence"/>
</dbReference>
<evidence type="ECO:0000256" key="5">
    <source>
        <dbReference type="ARBA" id="ARBA00023014"/>
    </source>
</evidence>
<gene>
    <name evidence="8" type="ORF">GMA10_01875</name>
</gene>
<evidence type="ECO:0000256" key="1">
    <source>
        <dbReference type="ARBA" id="ARBA00022723"/>
    </source>
</evidence>
<evidence type="ECO:0000313" key="9">
    <source>
        <dbReference type="Proteomes" id="UP000462152"/>
    </source>
</evidence>
<dbReference type="InterPro" id="IPR027417">
    <property type="entry name" value="P-loop_NTPase"/>
</dbReference>
<comment type="function">
    <text evidence="6">Binds and transfers iron-sulfur (Fe-S) clusters to target apoproteins. Can hydrolyze ATP.</text>
</comment>
<dbReference type="GO" id="GO:0016887">
    <property type="term" value="F:ATP hydrolysis activity"/>
    <property type="evidence" value="ECO:0007669"/>
    <property type="project" value="UniProtKB-UniRule"/>
</dbReference>
<organism evidence="8 9">
    <name type="scientific">Rothia koreensis</name>
    <dbReference type="NCBI Taxonomy" id="592378"/>
    <lineage>
        <taxon>Bacteria</taxon>
        <taxon>Bacillati</taxon>
        <taxon>Actinomycetota</taxon>
        <taxon>Actinomycetes</taxon>
        <taxon>Micrococcales</taxon>
        <taxon>Micrococcaceae</taxon>
        <taxon>Rothia</taxon>
    </lineage>
</organism>
<feature type="domain" description="MIP18 family-like" evidence="7">
    <location>
        <begin position="22"/>
        <end position="92"/>
    </location>
</feature>
<dbReference type="Pfam" id="PF01883">
    <property type="entry name" value="FeS_assembly_P"/>
    <property type="match status" value="1"/>
</dbReference>
<evidence type="ECO:0000256" key="6">
    <source>
        <dbReference type="HAMAP-Rule" id="MF_02040"/>
    </source>
</evidence>
<evidence type="ECO:0000256" key="4">
    <source>
        <dbReference type="ARBA" id="ARBA00023004"/>
    </source>
</evidence>
<sequence>MRVPRPITVHGIRAPRGRLMNDALRAALSTVIDPELRRPITELGMVTDAELDGTTARIGIRLTIEGCPLKNTIQDDVREAVRSVDGVESVEIDLGYMDAEARNRLRDQLGHTKTNPFADPANLTQVYAIVSGKGGVGKSTVTANIAASLATEGLSVGIVDADVHGFSIPGLLNITQPPTKLEDMILPPVVEVPASRRVAAGRDDVPGSIRVISIGMFLEDNRPIAWRGPMLHRALEQFLTDVHFGDLDVLLLDLPPGTGDIAISMSQLVPNAGLVVVTTPQPAAVNVAERAGTMSLQTGQKVVGVVENMAAMVMPDGTRMEMFGSGGGAMLSERLGQALDTETPLLGSVPLDSALREGGDTGVPVVWSAPDSPSARALSDVADGIRKQKRGLSGRRLPLDLS</sequence>
<keyword evidence="4 6" id="KW-0408">Iron</keyword>
<dbReference type="GO" id="GO:0140663">
    <property type="term" value="F:ATP-dependent FeS chaperone activity"/>
    <property type="evidence" value="ECO:0007669"/>
    <property type="project" value="InterPro"/>
</dbReference>
<reference evidence="8 9" key="1">
    <citation type="submission" date="2019-12" db="EMBL/GenBank/DDBJ databases">
        <authorList>
            <person name="Li J."/>
            <person name="Shi Y."/>
            <person name="Xu G."/>
            <person name="Xiao D."/>
            <person name="Ran X."/>
        </authorList>
    </citation>
    <scope>NUCLEOTIDE SEQUENCE [LARGE SCALE GENOMIC DNA]</scope>
    <source>
        <strain evidence="8 9">JCM 15915</strain>
    </source>
</reference>
<dbReference type="GO" id="GO:0016226">
    <property type="term" value="P:iron-sulfur cluster assembly"/>
    <property type="evidence" value="ECO:0007669"/>
    <property type="project" value="InterPro"/>
</dbReference>
<dbReference type="InterPro" id="IPR019591">
    <property type="entry name" value="Mrp/NBP35_ATP-bd"/>
</dbReference>
<comment type="subunit">
    <text evidence="6">Homodimer.</text>
</comment>
<comment type="caution">
    <text evidence="8">The sequence shown here is derived from an EMBL/GenBank/DDBJ whole genome shotgun (WGS) entry which is preliminary data.</text>
</comment>
<dbReference type="HAMAP" id="MF_02040">
    <property type="entry name" value="Mrp_NBP35"/>
    <property type="match status" value="1"/>
</dbReference>
<dbReference type="GO" id="GO:0005524">
    <property type="term" value="F:ATP binding"/>
    <property type="evidence" value="ECO:0007669"/>
    <property type="project" value="UniProtKB-UniRule"/>
</dbReference>
<keyword evidence="1 6" id="KW-0479">Metal-binding</keyword>
<evidence type="ECO:0000256" key="3">
    <source>
        <dbReference type="ARBA" id="ARBA00022840"/>
    </source>
</evidence>
<keyword evidence="3 6" id="KW-0067">ATP-binding</keyword>
<keyword evidence="2 6" id="KW-0547">Nucleotide-binding</keyword>
<keyword evidence="6" id="KW-0378">Hydrolase</keyword>
<dbReference type="GO" id="GO:0046872">
    <property type="term" value="F:metal ion binding"/>
    <property type="evidence" value="ECO:0007669"/>
    <property type="project" value="UniProtKB-KW"/>
</dbReference>
<proteinExistence type="inferred from homology"/>
<dbReference type="EMBL" id="WOGT01000001">
    <property type="protein sequence ID" value="MUN53987.1"/>
    <property type="molecule type" value="Genomic_DNA"/>
</dbReference>
<dbReference type="SUPFAM" id="SSF117916">
    <property type="entry name" value="Fe-S cluster assembly (FSCA) domain-like"/>
    <property type="match status" value="1"/>
</dbReference>
<dbReference type="GO" id="GO:0051539">
    <property type="term" value="F:4 iron, 4 sulfur cluster binding"/>
    <property type="evidence" value="ECO:0007669"/>
    <property type="project" value="TreeGrafter"/>
</dbReference>
<comment type="similarity">
    <text evidence="6">Belongs to the Mrp/NBP35 ATP-binding proteins family.</text>
</comment>
<dbReference type="AlphaFoldDB" id="A0A7K1LFL3"/>
<dbReference type="SUPFAM" id="SSF52540">
    <property type="entry name" value="P-loop containing nucleoside triphosphate hydrolases"/>
    <property type="match status" value="1"/>
</dbReference>
<dbReference type="Gene3D" id="3.40.50.300">
    <property type="entry name" value="P-loop containing nucleotide triphosphate hydrolases"/>
    <property type="match status" value="1"/>
</dbReference>
<dbReference type="CDD" id="cd02037">
    <property type="entry name" value="Mrp_NBP35"/>
    <property type="match status" value="1"/>
</dbReference>
<keyword evidence="9" id="KW-1185">Reference proteome</keyword>
<dbReference type="OrthoDB" id="9809679at2"/>
<dbReference type="InterPro" id="IPR034904">
    <property type="entry name" value="FSCA_dom_sf"/>
</dbReference>
<dbReference type="PANTHER" id="PTHR42961:SF2">
    <property type="entry name" value="IRON-SULFUR PROTEIN NUBPL"/>
    <property type="match status" value="1"/>
</dbReference>